<dbReference type="Gene3D" id="3.40.50.720">
    <property type="entry name" value="NAD(P)-binding Rossmann-like Domain"/>
    <property type="match status" value="1"/>
</dbReference>
<dbReference type="PANTHER" id="PTHR43708">
    <property type="entry name" value="CONSERVED EXPRESSED OXIDOREDUCTASE (EUROFUNG)"/>
    <property type="match status" value="1"/>
</dbReference>
<keyword evidence="4" id="KW-1185">Reference proteome</keyword>
<dbReference type="SUPFAM" id="SSF55347">
    <property type="entry name" value="Glyceraldehyde-3-phosphate dehydrogenase-like, C-terminal domain"/>
    <property type="match status" value="1"/>
</dbReference>
<evidence type="ECO:0000313" key="3">
    <source>
        <dbReference type="EMBL" id="RVU02911.1"/>
    </source>
</evidence>
<evidence type="ECO:0000259" key="2">
    <source>
        <dbReference type="Pfam" id="PF22725"/>
    </source>
</evidence>
<dbReference type="InterPro" id="IPR051317">
    <property type="entry name" value="Gfo/Idh/MocA_oxidoreduct"/>
</dbReference>
<feature type="domain" description="GFO/IDH/MocA-like oxidoreductase" evidence="2">
    <location>
        <begin position="135"/>
        <end position="258"/>
    </location>
</feature>
<feature type="domain" description="Gfo/Idh/MocA-like oxidoreductase N-terminal" evidence="1">
    <location>
        <begin position="8"/>
        <end position="125"/>
    </location>
</feature>
<dbReference type="EMBL" id="SACK01000001">
    <property type="protein sequence ID" value="RVU02911.1"/>
    <property type="molecule type" value="Genomic_DNA"/>
</dbReference>
<dbReference type="Pfam" id="PF01408">
    <property type="entry name" value="GFO_IDH_MocA"/>
    <property type="match status" value="1"/>
</dbReference>
<dbReference type="GO" id="GO:0000166">
    <property type="term" value="F:nucleotide binding"/>
    <property type="evidence" value="ECO:0007669"/>
    <property type="project" value="InterPro"/>
</dbReference>
<dbReference type="Gene3D" id="3.30.360.10">
    <property type="entry name" value="Dihydrodipicolinate Reductase, domain 2"/>
    <property type="match status" value="1"/>
</dbReference>
<protein>
    <submittedName>
        <fullName evidence="3">Gfo/Idh/MocA family oxidoreductase</fullName>
    </submittedName>
</protein>
<dbReference type="InterPro" id="IPR000683">
    <property type="entry name" value="Gfo/Idh/MocA-like_OxRdtase_N"/>
</dbReference>
<dbReference type="Proteomes" id="UP000282759">
    <property type="component" value="Unassembled WGS sequence"/>
</dbReference>
<reference evidence="3 4" key="1">
    <citation type="submission" date="2019-01" db="EMBL/GenBank/DDBJ databases">
        <authorList>
            <person name="Chen W.-M."/>
        </authorList>
    </citation>
    <scope>NUCLEOTIDE SEQUENCE [LARGE SCALE GENOMIC DNA]</scope>
    <source>
        <strain evidence="3 4">YBJ-36</strain>
    </source>
</reference>
<evidence type="ECO:0000313" key="4">
    <source>
        <dbReference type="Proteomes" id="UP000282759"/>
    </source>
</evidence>
<dbReference type="PANTHER" id="PTHR43708:SF8">
    <property type="entry name" value="OXIDOREDUCTASE"/>
    <property type="match status" value="1"/>
</dbReference>
<organism evidence="3 4">
    <name type="scientific">Mucilaginibacter limnophilus</name>
    <dbReference type="NCBI Taxonomy" id="1932778"/>
    <lineage>
        <taxon>Bacteria</taxon>
        <taxon>Pseudomonadati</taxon>
        <taxon>Bacteroidota</taxon>
        <taxon>Sphingobacteriia</taxon>
        <taxon>Sphingobacteriales</taxon>
        <taxon>Sphingobacteriaceae</taxon>
        <taxon>Mucilaginibacter</taxon>
    </lineage>
</organism>
<dbReference type="SUPFAM" id="SSF51735">
    <property type="entry name" value="NAD(P)-binding Rossmann-fold domains"/>
    <property type="match status" value="1"/>
</dbReference>
<comment type="caution">
    <text evidence="3">The sequence shown here is derived from an EMBL/GenBank/DDBJ whole genome shotgun (WGS) entry which is preliminary data.</text>
</comment>
<dbReference type="Pfam" id="PF22725">
    <property type="entry name" value="GFO_IDH_MocA_C3"/>
    <property type="match status" value="1"/>
</dbReference>
<name>A0A3S2URJ5_9SPHI</name>
<dbReference type="InterPro" id="IPR036291">
    <property type="entry name" value="NAD(P)-bd_dom_sf"/>
</dbReference>
<proteinExistence type="predicted"/>
<evidence type="ECO:0000259" key="1">
    <source>
        <dbReference type="Pfam" id="PF01408"/>
    </source>
</evidence>
<dbReference type="RefSeq" id="WP_127703277.1">
    <property type="nucleotide sequence ID" value="NZ_SACK01000001.1"/>
</dbReference>
<dbReference type="AlphaFoldDB" id="A0A3S2URJ5"/>
<sequence>MLSEKSKLRFAVIGCGFWSQFQIAAWHELEGVELVAVYNRSVEKACDTALKFGVPHYYDKIEELFRNEQLDFVDIITDVDTHAQFINMALEHNVAVICQKPLTADFKTAETLVAKAIKRNIPFFVHENFRWQLPIRKLKIAIDSGVIGNVFKARVSFCSAFPVFDNQPFLATLDQFILTDIGSHIFDIVRYLFGDAENIYCKTKTVNKKIKGEDVANAFLEMQNGIHCYAEMSYASILEKEVFPQTLVLVEGEQGSIELAPGFELKITTRHGSTSSVIQPEMYNWVDPDYAVVHSCIVDINRNFRDALLNGYDAETSAADNLKTLQLVFAAYQSAAEGKAISVNTNFVYEH</sequence>
<gene>
    <name evidence="3" type="ORF">EOD41_02945</name>
</gene>
<dbReference type="OrthoDB" id="9815825at2"/>
<dbReference type="InterPro" id="IPR055170">
    <property type="entry name" value="GFO_IDH_MocA-like_dom"/>
</dbReference>
<accession>A0A3S2URJ5</accession>